<dbReference type="Proteomes" id="UP000268093">
    <property type="component" value="Unassembled WGS sequence"/>
</dbReference>
<keyword evidence="2" id="KW-1185">Reference proteome</keyword>
<dbReference type="OrthoDB" id="343907at2759"/>
<comment type="caution">
    <text evidence="1">The sequence shown here is derived from an EMBL/GenBank/DDBJ whole genome shotgun (WGS) entry which is preliminary data.</text>
</comment>
<dbReference type="PANTHER" id="PTHR13378:SF1">
    <property type="entry name" value="RAGULATOR COMPLEX PROTEIN LAMTOR3"/>
    <property type="match status" value="1"/>
</dbReference>
<dbReference type="EMBL" id="RBNI01000996">
    <property type="protein sequence ID" value="RUP51043.1"/>
    <property type="molecule type" value="Genomic_DNA"/>
</dbReference>
<keyword evidence="1" id="KW-0808">Transferase</keyword>
<evidence type="ECO:0000313" key="1">
    <source>
        <dbReference type="EMBL" id="RUP51043.1"/>
    </source>
</evidence>
<dbReference type="SUPFAM" id="SSF103196">
    <property type="entry name" value="Roadblock/LC7 domain"/>
    <property type="match status" value="1"/>
</dbReference>
<evidence type="ECO:0000313" key="2">
    <source>
        <dbReference type="Proteomes" id="UP000268093"/>
    </source>
</evidence>
<proteinExistence type="predicted"/>
<name>A0A433DJJ2_9FUNG</name>
<protein>
    <submittedName>
        <fullName evidence="1">Mitogen-activated protein kinase</fullName>
    </submittedName>
</protein>
<sequence>MSSMSVQDAVETLSFPYYDQGLKAVAISDRDGVTLVKCLSSTASPSILEQVLPTTFAVANAQASKLGLKKNKSIVSIFGLHQVVQLDQSPLIITMVANAHANTGALLDLGNALKEITQVIVNAMQKQQAGNGGVV</sequence>
<dbReference type="InterPro" id="IPR015019">
    <property type="entry name" value="LAMTOR3"/>
</dbReference>
<dbReference type="Pfam" id="PF08923">
    <property type="entry name" value="MAPKK1_Int"/>
    <property type="match status" value="1"/>
</dbReference>
<reference evidence="1 2" key="1">
    <citation type="journal article" date="2018" name="New Phytol.">
        <title>Phylogenomics of Endogonaceae and evolution of mycorrhizas within Mucoromycota.</title>
        <authorList>
            <person name="Chang Y."/>
            <person name="Desiro A."/>
            <person name="Na H."/>
            <person name="Sandor L."/>
            <person name="Lipzen A."/>
            <person name="Clum A."/>
            <person name="Barry K."/>
            <person name="Grigoriev I.V."/>
            <person name="Martin F.M."/>
            <person name="Stajich J.E."/>
            <person name="Smith M.E."/>
            <person name="Bonito G."/>
            <person name="Spatafora J.W."/>
        </authorList>
    </citation>
    <scope>NUCLEOTIDE SEQUENCE [LARGE SCALE GENOMIC DNA]</scope>
    <source>
        <strain evidence="1 2">GMNB39</strain>
    </source>
</reference>
<dbReference type="GO" id="GO:0016301">
    <property type="term" value="F:kinase activity"/>
    <property type="evidence" value="ECO:0007669"/>
    <property type="project" value="UniProtKB-KW"/>
</dbReference>
<organism evidence="1 2">
    <name type="scientific">Jimgerdemannia flammicorona</name>
    <dbReference type="NCBI Taxonomy" id="994334"/>
    <lineage>
        <taxon>Eukaryota</taxon>
        <taxon>Fungi</taxon>
        <taxon>Fungi incertae sedis</taxon>
        <taxon>Mucoromycota</taxon>
        <taxon>Mucoromycotina</taxon>
        <taxon>Endogonomycetes</taxon>
        <taxon>Endogonales</taxon>
        <taxon>Endogonaceae</taxon>
        <taxon>Jimgerdemannia</taxon>
    </lineage>
</organism>
<dbReference type="Gene3D" id="3.30.450.30">
    <property type="entry name" value="Dynein light chain 2a, cytoplasmic"/>
    <property type="match status" value="1"/>
</dbReference>
<dbReference type="PANTHER" id="PTHR13378">
    <property type="entry name" value="REGULATOR COMPLEX PROTEIN LAMTOR3"/>
    <property type="match status" value="1"/>
</dbReference>
<gene>
    <name evidence="1" type="ORF">BC936DRAFT_150152</name>
</gene>
<keyword evidence="1" id="KW-0418">Kinase</keyword>
<dbReference type="GO" id="GO:0071986">
    <property type="term" value="C:Ragulator complex"/>
    <property type="evidence" value="ECO:0007669"/>
    <property type="project" value="TreeGrafter"/>
</dbReference>
<accession>A0A433DJJ2</accession>
<dbReference type="GO" id="GO:0071230">
    <property type="term" value="P:cellular response to amino acid stimulus"/>
    <property type="evidence" value="ECO:0007669"/>
    <property type="project" value="TreeGrafter"/>
</dbReference>
<dbReference type="GO" id="GO:0032008">
    <property type="term" value="P:positive regulation of TOR signaling"/>
    <property type="evidence" value="ECO:0007669"/>
    <property type="project" value="TreeGrafter"/>
</dbReference>
<dbReference type="SMART" id="SM01278">
    <property type="entry name" value="MAPKK1_Int"/>
    <property type="match status" value="1"/>
</dbReference>